<name>A0A2U8VP83_9HYPH</name>
<protein>
    <submittedName>
        <fullName evidence="1">Uncharacterized protein</fullName>
    </submittedName>
</protein>
<evidence type="ECO:0000313" key="1">
    <source>
        <dbReference type="EMBL" id="AWN35425.1"/>
    </source>
</evidence>
<reference evidence="1 2" key="1">
    <citation type="submission" date="2018-05" db="EMBL/GenBank/DDBJ databases">
        <title>Complete Genome Sequence of Methylobacterium sp. 17Sr1-43.</title>
        <authorList>
            <person name="Srinivasan S."/>
        </authorList>
    </citation>
    <scope>NUCLEOTIDE SEQUENCE [LARGE SCALE GENOMIC DNA]</scope>
    <source>
        <strain evidence="1 2">17Sr1-43</strain>
    </source>
</reference>
<dbReference type="EMBL" id="CP029551">
    <property type="protein sequence ID" value="AWN35425.1"/>
    <property type="molecule type" value="Genomic_DNA"/>
</dbReference>
<dbReference type="Proteomes" id="UP000246058">
    <property type="component" value="Chromosome"/>
</dbReference>
<keyword evidence="2" id="KW-1185">Reference proteome</keyword>
<dbReference type="KEGG" id="meti:DK427_06525"/>
<accession>A0A2U8VP83</accession>
<dbReference type="OrthoDB" id="8004477at2"/>
<evidence type="ECO:0000313" key="2">
    <source>
        <dbReference type="Proteomes" id="UP000246058"/>
    </source>
</evidence>
<organism evidence="1 2">
    <name type="scientific">Methylobacterium radiodurans</name>
    <dbReference type="NCBI Taxonomy" id="2202828"/>
    <lineage>
        <taxon>Bacteria</taxon>
        <taxon>Pseudomonadati</taxon>
        <taxon>Pseudomonadota</taxon>
        <taxon>Alphaproteobacteria</taxon>
        <taxon>Hyphomicrobiales</taxon>
        <taxon>Methylobacteriaceae</taxon>
        <taxon>Methylobacterium</taxon>
    </lineage>
</organism>
<proteinExistence type="predicted"/>
<gene>
    <name evidence="1" type="ORF">DK427_06525</name>
</gene>
<dbReference type="AlphaFoldDB" id="A0A2U8VP83"/>
<sequence length="67" mass="7221">MMQEIRDRQGHLLGTLDDRALADAIVARNRQGHIVAIYDAASDTTRLPNGHIYGSGNLLAAFLVSGC</sequence>